<gene>
    <name evidence="1" type="ORF">CALVIDRAFT_559610</name>
</gene>
<proteinExistence type="predicted"/>
<organism evidence="1 2">
    <name type="scientific">Calocera viscosa (strain TUFC12733)</name>
    <dbReference type="NCBI Taxonomy" id="1330018"/>
    <lineage>
        <taxon>Eukaryota</taxon>
        <taxon>Fungi</taxon>
        <taxon>Dikarya</taxon>
        <taxon>Basidiomycota</taxon>
        <taxon>Agaricomycotina</taxon>
        <taxon>Dacrymycetes</taxon>
        <taxon>Dacrymycetales</taxon>
        <taxon>Dacrymycetaceae</taxon>
        <taxon>Calocera</taxon>
    </lineage>
</organism>
<protein>
    <recommendedName>
        <fullName evidence="3">NADP-dependent oxidoreductase domain-containing protein</fullName>
    </recommendedName>
</protein>
<evidence type="ECO:0000313" key="2">
    <source>
        <dbReference type="Proteomes" id="UP000076738"/>
    </source>
</evidence>
<keyword evidence="2" id="KW-1185">Reference proteome</keyword>
<sequence length="72" mass="7853">MSTVPIVTLNNGVKMPAISLGCFSGRTVEEQASCEPWVLQALKNGYRHLDTAYGYHTEKADRSLADPTIMPA</sequence>
<dbReference type="SUPFAM" id="SSF51430">
    <property type="entry name" value="NAD(P)-linked oxidoreductase"/>
    <property type="match status" value="1"/>
</dbReference>
<dbReference type="EMBL" id="KV417266">
    <property type="protein sequence ID" value="KZP01820.1"/>
    <property type="molecule type" value="Genomic_DNA"/>
</dbReference>
<evidence type="ECO:0008006" key="3">
    <source>
        <dbReference type="Google" id="ProtNLM"/>
    </source>
</evidence>
<dbReference type="OrthoDB" id="416253at2759"/>
<reference evidence="1 2" key="1">
    <citation type="journal article" date="2016" name="Mol. Biol. Evol.">
        <title>Comparative Genomics of Early-Diverging Mushroom-Forming Fungi Provides Insights into the Origins of Lignocellulose Decay Capabilities.</title>
        <authorList>
            <person name="Nagy L.G."/>
            <person name="Riley R."/>
            <person name="Tritt A."/>
            <person name="Adam C."/>
            <person name="Daum C."/>
            <person name="Floudas D."/>
            <person name="Sun H."/>
            <person name="Yadav J.S."/>
            <person name="Pangilinan J."/>
            <person name="Larsson K.H."/>
            <person name="Matsuura K."/>
            <person name="Barry K."/>
            <person name="Labutti K."/>
            <person name="Kuo R."/>
            <person name="Ohm R.A."/>
            <person name="Bhattacharya S.S."/>
            <person name="Shirouzu T."/>
            <person name="Yoshinaga Y."/>
            <person name="Martin F.M."/>
            <person name="Grigoriev I.V."/>
            <person name="Hibbett D.S."/>
        </authorList>
    </citation>
    <scope>NUCLEOTIDE SEQUENCE [LARGE SCALE GENOMIC DNA]</scope>
    <source>
        <strain evidence="1 2">TUFC12733</strain>
    </source>
</reference>
<dbReference type="InterPro" id="IPR036812">
    <property type="entry name" value="NAD(P)_OxRdtase_dom_sf"/>
</dbReference>
<dbReference type="AlphaFoldDB" id="A0A167SDL8"/>
<dbReference type="STRING" id="1330018.A0A167SDL8"/>
<accession>A0A167SDL8</accession>
<dbReference type="Gene3D" id="3.20.20.100">
    <property type="entry name" value="NADP-dependent oxidoreductase domain"/>
    <property type="match status" value="1"/>
</dbReference>
<name>A0A167SDL8_CALVF</name>
<evidence type="ECO:0000313" key="1">
    <source>
        <dbReference type="EMBL" id="KZP01820.1"/>
    </source>
</evidence>
<dbReference type="Proteomes" id="UP000076738">
    <property type="component" value="Unassembled WGS sequence"/>
</dbReference>